<protein>
    <submittedName>
        <fullName evidence="4">C2H2-type domain-containing protein</fullName>
    </submittedName>
</protein>
<organism evidence="4">
    <name type="scientific">Nippostrongylus brasiliensis</name>
    <name type="common">Rat hookworm</name>
    <dbReference type="NCBI Taxonomy" id="27835"/>
    <lineage>
        <taxon>Eukaryota</taxon>
        <taxon>Metazoa</taxon>
        <taxon>Ecdysozoa</taxon>
        <taxon>Nematoda</taxon>
        <taxon>Chromadorea</taxon>
        <taxon>Rhabditida</taxon>
        <taxon>Rhabditina</taxon>
        <taxon>Rhabditomorpha</taxon>
        <taxon>Strongyloidea</taxon>
        <taxon>Heligmosomidae</taxon>
        <taxon>Nippostrongylus</taxon>
    </lineage>
</organism>
<feature type="domain" description="C2H2-type" evidence="1">
    <location>
        <begin position="75"/>
        <end position="96"/>
    </location>
</feature>
<name>A0A0N4XFD0_NIPBR</name>
<dbReference type="EMBL" id="UYSL01000880">
    <property type="protein sequence ID" value="VDL64553.1"/>
    <property type="molecule type" value="Genomic_DNA"/>
</dbReference>
<dbReference type="Proteomes" id="UP000271162">
    <property type="component" value="Unassembled WGS sequence"/>
</dbReference>
<dbReference type="PROSITE" id="PS00028">
    <property type="entry name" value="ZINC_FINGER_C2H2_1"/>
    <property type="match status" value="1"/>
</dbReference>
<evidence type="ECO:0000313" key="4">
    <source>
        <dbReference type="WBParaSite" id="NBR_0000123201-mRNA-1"/>
    </source>
</evidence>
<dbReference type="AlphaFoldDB" id="A0A0N4XFD0"/>
<sequence length="148" mass="16959">MVKEHAPSPFAACRHCGVPEEFLRNNFVCGLCDAYSESLEDHLKVHYQDSTGPRALMECRKCCKKFRNMASAHQCPVCYSTMGTRKAFRLHIVEKHLMKNPEEMLHSPAFGFLNPAVRQELRLWLPSYSCTGDAEIQVKKEVKQEIVD</sequence>
<evidence type="ECO:0000313" key="2">
    <source>
        <dbReference type="EMBL" id="VDL64553.1"/>
    </source>
</evidence>
<evidence type="ECO:0000313" key="3">
    <source>
        <dbReference type="Proteomes" id="UP000271162"/>
    </source>
</evidence>
<accession>A0A0N4XFD0</accession>
<reference evidence="4" key="1">
    <citation type="submission" date="2017-02" db="UniProtKB">
        <authorList>
            <consortium name="WormBaseParasite"/>
        </authorList>
    </citation>
    <scope>IDENTIFICATION</scope>
</reference>
<dbReference type="STRING" id="27835.A0A0N4XFD0"/>
<reference evidence="2 3" key="2">
    <citation type="submission" date="2018-11" db="EMBL/GenBank/DDBJ databases">
        <authorList>
            <consortium name="Pathogen Informatics"/>
        </authorList>
    </citation>
    <scope>NUCLEOTIDE SEQUENCE [LARGE SCALE GENOMIC DNA]</scope>
</reference>
<keyword evidence="3" id="KW-1185">Reference proteome</keyword>
<proteinExistence type="predicted"/>
<gene>
    <name evidence="2" type="ORF">NBR_LOCUS1233</name>
</gene>
<dbReference type="WBParaSite" id="NBR_0000123201-mRNA-1">
    <property type="protein sequence ID" value="NBR_0000123201-mRNA-1"/>
    <property type="gene ID" value="NBR_0000123201"/>
</dbReference>
<dbReference type="SMART" id="SM00355">
    <property type="entry name" value="ZnF_C2H2"/>
    <property type="match status" value="2"/>
</dbReference>
<evidence type="ECO:0000259" key="1">
    <source>
        <dbReference type="PROSITE" id="PS00028"/>
    </source>
</evidence>
<dbReference type="InterPro" id="IPR013087">
    <property type="entry name" value="Znf_C2H2_type"/>
</dbReference>